<dbReference type="OrthoDB" id="67965at2759"/>
<accession>A0A9P9DE33</accession>
<feature type="region of interest" description="Disordered" evidence="1">
    <location>
        <begin position="1"/>
        <end position="43"/>
    </location>
</feature>
<dbReference type="Proteomes" id="UP000700596">
    <property type="component" value="Unassembled WGS sequence"/>
</dbReference>
<feature type="compositionally biased region" description="Low complexity" evidence="1">
    <location>
        <begin position="11"/>
        <end position="22"/>
    </location>
</feature>
<feature type="compositionally biased region" description="Basic and acidic residues" evidence="1">
    <location>
        <begin position="146"/>
        <end position="157"/>
    </location>
</feature>
<dbReference type="EMBL" id="JAGMWT010000013">
    <property type="protein sequence ID" value="KAH7117700.1"/>
    <property type="molecule type" value="Genomic_DNA"/>
</dbReference>
<reference evidence="2" key="1">
    <citation type="journal article" date="2021" name="Nat. Commun.">
        <title>Genetic determinants of endophytism in the Arabidopsis root mycobiome.</title>
        <authorList>
            <person name="Mesny F."/>
            <person name="Miyauchi S."/>
            <person name="Thiergart T."/>
            <person name="Pickel B."/>
            <person name="Atanasova L."/>
            <person name="Karlsson M."/>
            <person name="Huettel B."/>
            <person name="Barry K.W."/>
            <person name="Haridas S."/>
            <person name="Chen C."/>
            <person name="Bauer D."/>
            <person name="Andreopoulos W."/>
            <person name="Pangilinan J."/>
            <person name="LaButti K."/>
            <person name="Riley R."/>
            <person name="Lipzen A."/>
            <person name="Clum A."/>
            <person name="Drula E."/>
            <person name="Henrissat B."/>
            <person name="Kohler A."/>
            <person name="Grigoriev I.V."/>
            <person name="Martin F.M."/>
            <person name="Hacquard S."/>
        </authorList>
    </citation>
    <scope>NUCLEOTIDE SEQUENCE</scope>
    <source>
        <strain evidence="2">MPI-CAGE-CH-0243</strain>
    </source>
</reference>
<evidence type="ECO:0000313" key="2">
    <source>
        <dbReference type="EMBL" id="KAH7117700.1"/>
    </source>
</evidence>
<comment type="caution">
    <text evidence="2">The sequence shown here is derived from an EMBL/GenBank/DDBJ whole genome shotgun (WGS) entry which is preliminary data.</text>
</comment>
<evidence type="ECO:0000313" key="3">
    <source>
        <dbReference type="Proteomes" id="UP000700596"/>
    </source>
</evidence>
<gene>
    <name evidence="2" type="ORF">B0J11DRAFT_583098</name>
</gene>
<feature type="region of interest" description="Disordered" evidence="1">
    <location>
        <begin position="115"/>
        <end position="157"/>
    </location>
</feature>
<proteinExistence type="predicted"/>
<sequence length="157" mass="16702">MNPFGSANKVTTPSTNTNPITSGFNQGSGAEQDRYDQHFGVGTEGLDRIKQAALTKGEGAEQDRYASHFSTDHDQVKQAAQSIVNAKGGGAEQDSHGAHFGLGADGWARAQKLAQTQGLGAEQDRYGSHFSSDKGNMQQAAQAMQEKAKDVADSFRK</sequence>
<keyword evidence="3" id="KW-1185">Reference proteome</keyword>
<dbReference type="AlphaFoldDB" id="A0A9P9DE33"/>
<evidence type="ECO:0000256" key="1">
    <source>
        <dbReference type="SAM" id="MobiDB-lite"/>
    </source>
</evidence>
<name>A0A9P9DE33_9PLEO</name>
<protein>
    <submittedName>
        <fullName evidence="2">Uncharacterized protein</fullName>
    </submittedName>
</protein>
<organism evidence="2 3">
    <name type="scientific">Dendryphion nanum</name>
    <dbReference type="NCBI Taxonomy" id="256645"/>
    <lineage>
        <taxon>Eukaryota</taxon>
        <taxon>Fungi</taxon>
        <taxon>Dikarya</taxon>
        <taxon>Ascomycota</taxon>
        <taxon>Pezizomycotina</taxon>
        <taxon>Dothideomycetes</taxon>
        <taxon>Pleosporomycetidae</taxon>
        <taxon>Pleosporales</taxon>
        <taxon>Torulaceae</taxon>
        <taxon>Dendryphion</taxon>
    </lineage>
</organism>